<gene>
    <name evidence="3" type="ORF">Trichorick_01365</name>
</gene>
<name>A0ABZ0UWH3_9RICK</name>
<dbReference type="Pfam" id="PF03364">
    <property type="entry name" value="Polyketide_cyc"/>
    <property type="match status" value="1"/>
</dbReference>
<dbReference type="InterPro" id="IPR023393">
    <property type="entry name" value="START-like_dom_sf"/>
</dbReference>
<dbReference type="InterPro" id="IPR044996">
    <property type="entry name" value="COQ10-like"/>
</dbReference>
<keyword evidence="4" id="KW-1185">Reference proteome</keyword>
<organism evidence="3 4">
    <name type="scientific">Candidatus Trichorickettsia mobilis</name>
    <dbReference type="NCBI Taxonomy" id="1346319"/>
    <lineage>
        <taxon>Bacteria</taxon>
        <taxon>Pseudomonadati</taxon>
        <taxon>Pseudomonadota</taxon>
        <taxon>Alphaproteobacteria</taxon>
        <taxon>Rickettsiales</taxon>
        <taxon>Rickettsiaceae</taxon>
        <taxon>Rickettsieae</taxon>
        <taxon>Candidatus Trichorickettsia</taxon>
    </lineage>
</organism>
<dbReference type="Proteomes" id="UP001326613">
    <property type="component" value="Chromosome"/>
</dbReference>
<reference evidence="3 4" key="1">
    <citation type="submission" date="2022-10" db="EMBL/GenBank/DDBJ databases">
        <title>Host association and intracellularity evolved multiple times independently in the Rickettsiales.</title>
        <authorList>
            <person name="Castelli M."/>
            <person name="Nardi T."/>
            <person name="Gammuto L."/>
            <person name="Bellinzona G."/>
            <person name="Sabaneyeva E."/>
            <person name="Potekhin A."/>
            <person name="Serra V."/>
            <person name="Petroni G."/>
            <person name="Sassera D."/>
        </authorList>
    </citation>
    <scope>NUCLEOTIDE SEQUENCE [LARGE SCALE GENOMIC DNA]</scope>
    <source>
        <strain evidence="3 4">Kr 154-4</strain>
    </source>
</reference>
<evidence type="ECO:0000313" key="3">
    <source>
        <dbReference type="EMBL" id="WPY01452.1"/>
    </source>
</evidence>
<accession>A0ABZ0UWH3</accession>
<sequence length="147" mass="17575">MHSFNKIKILPYPPKLLFDLVLSVEDYPQFLPWCQAARIVSQDQHQITAELVIKFKTFIEKYQSRIIYTITPTGEYIIEVEAISGPFKYLHNRWLFRNEERETSVVEFFIDFQFKSLLLDKLIGLFFYRAAEKLMEAFEKRALLLKE</sequence>
<evidence type="ECO:0000256" key="1">
    <source>
        <dbReference type="ARBA" id="ARBA00008918"/>
    </source>
</evidence>
<evidence type="ECO:0000313" key="4">
    <source>
        <dbReference type="Proteomes" id="UP001326613"/>
    </source>
</evidence>
<dbReference type="Gene3D" id="3.30.530.20">
    <property type="match status" value="1"/>
</dbReference>
<evidence type="ECO:0000259" key="2">
    <source>
        <dbReference type="Pfam" id="PF03364"/>
    </source>
</evidence>
<proteinExistence type="inferred from homology"/>
<protein>
    <submittedName>
        <fullName evidence="3">Type II toxin-antitoxin system RatA family toxin</fullName>
    </submittedName>
</protein>
<dbReference type="EMBL" id="CP112932">
    <property type="protein sequence ID" value="WPY01452.1"/>
    <property type="molecule type" value="Genomic_DNA"/>
</dbReference>
<comment type="similarity">
    <text evidence="1">Belongs to the ribosome association toxin RatA family.</text>
</comment>
<dbReference type="RefSeq" id="WP_323738224.1">
    <property type="nucleotide sequence ID" value="NZ_CP112932.1"/>
</dbReference>
<dbReference type="CDD" id="cd07813">
    <property type="entry name" value="COQ10p_like"/>
    <property type="match status" value="1"/>
</dbReference>
<dbReference type="InterPro" id="IPR005031">
    <property type="entry name" value="COQ10_START"/>
</dbReference>
<dbReference type="SUPFAM" id="SSF55961">
    <property type="entry name" value="Bet v1-like"/>
    <property type="match status" value="1"/>
</dbReference>
<dbReference type="PANTHER" id="PTHR12901">
    <property type="entry name" value="SPERM PROTEIN HOMOLOG"/>
    <property type="match status" value="1"/>
</dbReference>
<feature type="domain" description="Coenzyme Q-binding protein COQ10 START" evidence="2">
    <location>
        <begin position="10"/>
        <end position="139"/>
    </location>
</feature>
<dbReference type="PANTHER" id="PTHR12901:SF10">
    <property type="entry name" value="COENZYME Q-BINDING PROTEIN COQ10, MITOCHONDRIAL"/>
    <property type="match status" value="1"/>
</dbReference>